<feature type="non-terminal residue" evidence="7">
    <location>
        <position position="340"/>
    </location>
</feature>
<reference evidence="7 8" key="1">
    <citation type="journal article" date="2013" name="Front. Plant Sci.">
        <title>The Reference Genome of the Halophytic Plant Eutrema salsugineum.</title>
        <authorList>
            <person name="Yang R."/>
            <person name="Jarvis D.E."/>
            <person name="Chen H."/>
            <person name="Beilstein M.A."/>
            <person name="Grimwood J."/>
            <person name="Jenkins J."/>
            <person name="Shu S."/>
            <person name="Prochnik S."/>
            <person name="Xin M."/>
            <person name="Ma C."/>
            <person name="Schmutz J."/>
            <person name="Wing R.A."/>
            <person name="Mitchell-Olds T."/>
            <person name="Schumaker K.S."/>
            <person name="Wang X."/>
        </authorList>
    </citation>
    <scope>NUCLEOTIDE SEQUENCE [LARGE SCALE GENOMIC DNA]</scope>
</reference>
<dbReference type="Gene3D" id="3.40.50.150">
    <property type="entry name" value="Vaccinia Virus protein VP39"/>
    <property type="match status" value="1"/>
</dbReference>
<dbReference type="InterPro" id="IPR029063">
    <property type="entry name" value="SAM-dependent_MTases_sf"/>
</dbReference>
<dbReference type="EMBL" id="KI517441">
    <property type="protein sequence ID" value="ESQ44656.1"/>
    <property type="molecule type" value="Genomic_DNA"/>
</dbReference>
<keyword evidence="3" id="KW-0949">S-adenosyl-L-methionine</keyword>
<evidence type="ECO:0000256" key="2">
    <source>
        <dbReference type="ARBA" id="ARBA00022679"/>
    </source>
</evidence>
<dbReference type="Gene3D" id="1.10.1200.270">
    <property type="entry name" value="Methyltransferase, alpha-helical capping domain"/>
    <property type="match status" value="1"/>
</dbReference>
<dbReference type="PANTHER" id="PTHR31009">
    <property type="entry name" value="S-ADENOSYL-L-METHIONINE:CARBOXYL METHYLTRANSFERASE FAMILY PROTEIN"/>
    <property type="match status" value="1"/>
</dbReference>
<keyword evidence="4" id="KW-0479">Metal-binding</keyword>
<feature type="region of interest" description="Disordered" evidence="6">
    <location>
        <begin position="1"/>
        <end position="30"/>
    </location>
</feature>
<proteinExistence type="predicted"/>
<organism evidence="7 8">
    <name type="scientific">Eutrema salsugineum</name>
    <name type="common">Saltwater cress</name>
    <name type="synonym">Sisymbrium salsugineum</name>
    <dbReference type="NCBI Taxonomy" id="72664"/>
    <lineage>
        <taxon>Eukaryota</taxon>
        <taxon>Viridiplantae</taxon>
        <taxon>Streptophyta</taxon>
        <taxon>Embryophyta</taxon>
        <taxon>Tracheophyta</taxon>
        <taxon>Spermatophyta</taxon>
        <taxon>Magnoliopsida</taxon>
        <taxon>eudicotyledons</taxon>
        <taxon>Gunneridae</taxon>
        <taxon>Pentapetalae</taxon>
        <taxon>rosids</taxon>
        <taxon>malvids</taxon>
        <taxon>Brassicales</taxon>
        <taxon>Brassicaceae</taxon>
        <taxon>Eutremeae</taxon>
        <taxon>Eutrema</taxon>
    </lineage>
</organism>
<dbReference type="eggNOG" id="ENOG502QQVK">
    <property type="taxonomic scope" value="Eukaryota"/>
</dbReference>
<dbReference type="Proteomes" id="UP000030689">
    <property type="component" value="Unassembled WGS sequence"/>
</dbReference>
<keyword evidence="8" id="KW-1185">Reference proteome</keyword>
<keyword evidence="2" id="KW-0808">Transferase</keyword>
<protein>
    <submittedName>
        <fullName evidence="7">Uncharacterized protein</fullName>
    </submittedName>
</protein>
<dbReference type="GO" id="GO:0046872">
    <property type="term" value="F:metal ion binding"/>
    <property type="evidence" value="ECO:0007669"/>
    <property type="project" value="UniProtKB-KW"/>
</dbReference>
<dbReference type="AlphaFoldDB" id="V4NEZ4"/>
<dbReference type="GO" id="GO:0008168">
    <property type="term" value="F:methyltransferase activity"/>
    <property type="evidence" value="ECO:0007669"/>
    <property type="project" value="UniProtKB-KW"/>
</dbReference>
<feature type="region of interest" description="Disordered" evidence="6">
    <location>
        <begin position="264"/>
        <end position="288"/>
    </location>
</feature>
<keyword evidence="1" id="KW-0489">Methyltransferase</keyword>
<dbReference type="KEGG" id="eus:EUTSA_v10003363mg"/>
<dbReference type="GO" id="GO:0032259">
    <property type="term" value="P:methylation"/>
    <property type="evidence" value="ECO:0007669"/>
    <property type="project" value="UniProtKB-KW"/>
</dbReference>
<evidence type="ECO:0000256" key="1">
    <source>
        <dbReference type="ARBA" id="ARBA00022603"/>
    </source>
</evidence>
<evidence type="ECO:0000313" key="8">
    <source>
        <dbReference type="Proteomes" id="UP000030689"/>
    </source>
</evidence>
<dbReference type="Gramene" id="ESQ44656">
    <property type="protein sequence ID" value="ESQ44656"/>
    <property type="gene ID" value="EUTSA_v10003363mg"/>
</dbReference>
<name>V4NEZ4_EUTSA</name>
<accession>V4NEZ4</accession>
<evidence type="ECO:0000256" key="5">
    <source>
        <dbReference type="ARBA" id="ARBA00022842"/>
    </source>
</evidence>
<sequence length="340" mass="39040">MSSSSMNGGDGEHSYSSNSDNQRNSISKTQPIVEENIREMLLRLNFPKYCIKVADLGCSSGQNTCLVMFEIVNTITRLYNQKNQNLPEIDYCLNDLPENDFNTTFKLFSSLNKEGKGNCFLSGVPGSFYSRLFPTKSLHFLHSSYSLHWLSKVPQGLEYNKKNIYIRSGCSLNVCKSYMKQFQNDFFLFLRLRSEEMLSNGRMVLTFLGKQDLDPLNSDGHYICSLLSDALVDLVSELRIYQESDLDSFNLPLYKPNEGEVRETHERLVSFKTGEKDDKDDNDDNDRSHRIEVGKKRANITRSMTEPMLVAHFGDTIIDRLFDKFAHHATQNYASFPRQT</sequence>
<keyword evidence="5" id="KW-0460">Magnesium</keyword>
<dbReference type="InterPro" id="IPR042086">
    <property type="entry name" value="MeTrfase_capping"/>
</dbReference>
<gene>
    <name evidence="7" type="ORF">EUTSA_v10003363mg</name>
</gene>
<dbReference type="InterPro" id="IPR005299">
    <property type="entry name" value="MeTrfase_7"/>
</dbReference>
<evidence type="ECO:0000313" key="7">
    <source>
        <dbReference type="EMBL" id="ESQ44656.1"/>
    </source>
</evidence>
<dbReference type="Pfam" id="PF03492">
    <property type="entry name" value="Methyltransf_7"/>
    <property type="match status" value="1"/>
</dbReference>
<dbReference type="SUPFAM" id="SSF53335">
    <property type="entry name" value="S-adenosyl-L-methionine-dependent methyltransferases"/>
    <property type="match status" value="1"/>
</dbReference>
<evidence type="ECO:0000256" key="6">
    <source>
        <dbReference type="SAM" id="MobiDB-lite"/>
    </source>
</evidence>
<feature type="compositionally biased region" description="Polar residues" evidence="6">
    <location>
        <begin position="14"/>
        <end position="30"/>
    </location>
</feature>
<dbReference type="OMA" id="HVVIESF"/>
<evidence type="ECO:0000256" key="3">
    <source>
        <dbReference type="ARBA" id="ARBA00022691"/>
    </source>
</evidence>
<evidence type="ECO:0000256" key="4">
    <source>
        <dbReference type="ARBA" id="ARBA00022723"/>
    </source>
</evidence>